<reference evidence="2" key="2">
    <citation type="submission" date="2021-04" db="EMBL/GenBank/DDBJ databases">
        <authorList>
            <person name="Karlyshev A.V."/>
        </authorList>
    </citation>
    <scope>NUCLEOTIDE SEQUENCE</scope>
    <source>
        <strain evidence="2">LMG 29479</strain>
    </source>
</reference>
<sequence length="141" mass="15114">MPLTRILPRGGWSPLYDRIGAAASLVCGLHCAAVSALLLFHPLLWLQRARYAEHIAWLTGIEIALAVVSIGAALLALPLGWRRHRRRLPVLLGMPGLVLVCVGVFSRVHYMPFVGSGVVLGGGLLLVAAHLVNARLGCRTS</sequence>
<dbReference type="EMBL" id="JAGQFT020000014">
    <property type="protein sequence ID" value="MBS7458839.1"/>
    <property type="molecule type" value="Genomic_DNA"/>
</dbReference>
<evidence type="ECO:0000313" key="3">
    <source>
        <dbReference type="EMBL" id="MBS7458839.1"/>
    </source>
</evidence>
<evidence type="ECO:0000313" key="4">
    <source>
        <dbReference type="Proteomes" id="UP000675747"/>
    </source>
</evidence>
<feature type="transmembrane region" description="Helical" evidence="1">
    <location>
        <begin position="55"/>
        <end position="76"/>
    </location>
</feature>
<dbReference type="RefSeq" id="WP_211926153.1">
    <property type="nucleotide sequence ID" value="NZ_JAGQFT020000014.1"/>
</dbReference>
<keyword evidence="1" id="KW-1133">Transmembrane helix</keyword>
<dbReference type="GO" id="GO:0015097">
    <property type="term" value="F:mercury ion transmembrane transporter activity"/>
    <property type="evidence" value="ECO:0007669"/>
    <property type="project" value="InterPro"/>
</dbReference>
<proteinExistence type="predicted"/>
<dbReference type="InterPro" id="IPR004891">
    <property type="entry name" value="Mercury-R_MerC"/>
</dbReference>
<comment type="caution">
    <text evidence="2">The sequence shown here is derived from an EMBL/GenBank/DDBJ whole genome shotgun (WGS) entry which is preliminary data.</text>
</comment>
<gene>
    <name evidence="3" type="ORF">KB893_016980</name>
    <name evidence="2" type="ORF">KB893_06715</name>
</gene>
<dbReference type="Pfam" id="PF03203">
    <property type="entry name" value="MerC"/>
    <property type="match status" value="1"/>
</dbReference>
<dbReference type="EMBL" id="JAGQFT010000039">
    <property type="protein sequence ID" value="MBR0562208.1"/>
    <property type="molecule type" value="Genomic_DNA"/>
</dbReference>
<reference evidence="3 4" key="1">
    <citation type="journal article" date="2021" name="Microbiol. Resour. Announc.">
        <title>Draft Genome Sequence of Coralloluteibacterium stylophorae LMG 29479T.</title>
        <authorList>
            <person name="Karlyshev A.V."/>
            <person name="Kudryashova E.B."/>
            <person name="Ariskina E.V."/>
            <person name="Conroy A.P."/>
            <person name="Abidueva E.Y."/>
        </authorList>
    </citation>
    <scope>NUCLEOTIDE SEQUENCE [LARGE SCALE GENOMIC DNA]</scope>
    <source>
        <strain evidence="3 4">LMG 29479</strain>
    </source>
</reference>
<dbReference type="GO" id="GO:0016020">
    <property type="term" value="C:membrane"/>
    <property type="evidence" value="ECO:0007669"/>
    <property type="project" value="InterPro"/>
</dbReference>
<organism evidence="2">
    <name type="scientific">Coralloluteibacterium stylophorae</name>
    <dbReference type="NCBI Taxonomy" id="1776034"/>
    <lineage>
        <taxon>Bacteria</taxon>
        <taxon>Pseudomonadati</taxon>
        <taxon>Pseudomonadota</taxon>
        <taxon>Gammaproteobacteria</taxon>
        <taxon>Lysobacterales</taxon>
        <taxon>Lysobacteraceae</taxon>
        <taxon>Coralloluteibacterium</taxon>
    </lineage>
</organism>
<keyword evidence="1" id="KW-0472">Membrane</keyword>
<accession>A0A8J8AZF9</accession>
<feature type="transmembrane region" description="Helical" evidence="1">
    <location>
        <begin position="88"/>
        <end position="105"/>
    </location>
</feature>
<dbReference type="AlphaFoldDB" id="A0A8J8AZF9"/>
<evidence type="ECO:0000256" key="1">
    <source>
        <dbReference type="SAM" id="Phobius"/>
    </source>
</evidence>
<name>A0A8J8AZF9_9GAMM</name>
<keyword evidence="4" id="KW-1185">Reference proteome</keyword>
<keyword evidence="1" id="KW-0812">Transmembrane</keyword>
<protein>
    <submittedName>
        <fullName evidence="2">MerC domain-containing protein</fullName>
    </submittedName>
</protein>
<dbReference type="Proteomes" id="UP000675747">
    <property type="component" value="Unassembled WGS sequence"/>
</dbReference>
<feature type="transmembrane region" description="Helical" evidence="1">
    <location>
        <begin position="111"/>
        <end position="132"/>
    </location>
</feature>
<evidence type="ECO:0000313" key="2">
    <source>
        <dbReference type="EMBL" id="MBR0562208.1"/>
    </source>
</evidence>
<feature type="transmembrane region" description="Helical" evidence="1">
    <location>
        <begin position="21"/>
        <end position="43"/>
    </location>
</feature>